<sequence length="104" mass="11221">MVVNRKHAAAAAAADDDDDDDDGDNNDDDGDHDLELQAAMTSGYPPGVGHPVRTAPGASNRVEMILRHSSRYTEIKIVYGHQDITEHVTTVWDIPATTSPTPNI</sequence>
<protein>
    <submittedName>
        <fullName evidence="2">Uncharacterized protein</fullName>
    </submittedName>
</protein>
<keyword evidence="3" id="KW-1185">Reference proteome</keyword>
<name>A0AAV4GFY7_9GAST</name>
<evidence type="ECO:0000313" key="2">
    <source>
        <dbReference type="EMBL" id="GFR83571.1"/>
    </source>
</evidence>
<evidence type="ECO:0000256" key="1">
    <source>
        <dbReference type="SAM" id="MobiDB-lite"/>
    </source>
</evidence>
<dbReference type="AlphaFoldDB" id="A0AAV4GFY7"/>
<accession>A0AAV4GFY7</accession>
<dbReference type="EMBL" id="BMAT01004923">
    <property type="protein sequence ID" value="GFR83571.1"/>
    <property type="molecule type" value="Genomic_DNA"/>
</dbReference>
<reference evidence="2 3" key="1">
    <citation type="journal article" date="2021" name="Elife">
        <title>Chloroplast acquisition without the gene transfer in kleptoplastic sea slugs, Plakobranchus ocellatus.</title>
        <authorList>
            <person name="Maeda T."/>
            <person name="Takahashi S."/>
            <person name="Yoshida T."/>
            <person name="Shimamura S."/>
            <person name="Takaki Y."/>
            <person name="Nagai Y."/>
            <person name="Toyoda A."/>
            <person name="Suzuki Y."/>
            <person name="Arimoto A."/>
            <person name="Ishii H."/>
            <person name="Satoh N."/>
            <person name="Nishiyama T."/>
            <person name="Hasebe M."/>
            <person name="Maruyama T."/>
            <person name="Minagawa J."/>
            <person name="Obokata J."/>
            <person name="Shigenobu S."/>
        </authorList>
    </citation>
    <scope>NUCLEOTIDE SEQUENCE [LARGE SCALE GENOMIC DNA]</scope>
</reference>
<organism evidence="2 3">
    <name type="scientific">Elysia marginata</name>
    <dbReference type="NCBI Taxonomy" id="1093978"/>
    <lineage>
        <taxon>Eukaryota</taxon>
        <taxon>Metazoa</taxon>
        <taxon>Spiralia</taxon>
        <taxon>Lophotrochozoa</taxon>
        <taxon>Mollusca</taxon>
        <taxon>Gastropoda</taxon>
        <taxon>Heterobranchia</taxon>
        <taxon>Euthyneura</taxon>
        <taxon>Panpulmonata</taxon>
        <taxon>Sacoglossa</taxon>
        <taxon>Placobranchoidea</taxon>
        <taxon>Plakobranchidae</taxon>
        <taxon>Elysia</taxon>
    </lineage>
</organism>
<dbReference type="Proteomes" id="UP000762676">
    <property type="component" value="Unassembled WGS sequence"/>
</dbReference>
<evidence type="ECO:0000313" key="3">
    <source>
        <dbReference type="Proteomes" id="UP000762676"/>
    </source>
</evidence>
<proteinExistence type="predicted"/>
<feature type="region of interest" description="Disordered" evidence="1">
    <location>
        <begin position="1"/>
        <end position="33"/>
    </location>
</feature>
<gene>
    <name evidence="2" type="ORF">ElyMa_002394800</name>
</gene>
<feature type="compositionally biased region" description="Acidic residues" evidence="1">
    <location>
        <begin position="14"/>
        <end position="32"/>
    </location>
</feature>
<comment type="caution">
    <text evidence="2">The sequence shown here is derived from an EMBL/GenBank/DDBJ whole genome shotgun (WGS) entry which is preliminary data.</text>
</comment>